<sequence>MWGHALHRCSFSRRLINHRERSPFQADLARAASPRESIGGSTVNAGGTPKEPGVSRNVIIHGLAAEYLLATTDRIKTDKNIRTP</sequence>
<evidence type="ECO:0000256" key="1">
    <source>
        <dbReference type="SAM" id="MobiDB-lite"/>
    </source>
</evidence>
<evidence type="ECO:0000313" key="2">
    <source>
        <dbReference type="EMBL" id="TGZ47407.1"/>
    </source>
</evidence>
<gene>
    <name evidence="2" type="ORF">DBV15_00229</name>
</gene>
<dbReference type="EMBL" id="QBLH01002732">
    <property type="protein sequence ID" value="TGZ47407.1"/>
    <property type="molecule type" value="Genomic_DNA"/>
</dbReference>
<organism evidence="2 3">
    <name type="scientific">Temnothorax longispinosus</name>
    <dbReference type="NCBI Taxonomy" id="300112"/>
    <lineage>
        <taxon>Eukaryota</taxon>
        <taxon>Metazoa</taxon>
        <taxon>Ecdysozoa</taxon>
        <taxon>Arthropoda</taxon>
        <taxon>Hexapoda</taxon>
        <taxon>Insecta</taxon>
        <taxon>Pterygota</taxon>
        <taxon>Neoptera</taxon>
        <taxon>Endopterygota</taxon>
        <taxon>Hymenoptera</taxon>
        <taxon>Apocrita</taxon>
        <taxon>Aculeata</taxon>
        <taxon>Formicoidea</taxon>
        <taxon>Formicidae</taxon>
        <taxon>Myrmicinae</taxon>
        <taxon>Temnothorax</taxon>
    </lineage>
</organism>
<name>A0A4S2KHY6_9HYME</name>
<keyword evidence="3" id="KW-1185">Reference proteome</keyword>
<dbReference type="AlphaFoldDB" id="A0A4S2KHY6"/>
<feature type="region of interest" description="Disordered" evidence="1">
    <location>
        <begin position="22"/>
        <end position="53"/>
    </location>
</feature>
<reference evidence="2 3" key="1">
    <citation type="journal article" date="2019" name="Philos. Trans. R. Soc. Lond., B, Biol. Sci.">
        <title>Ant behaviour and brain gene expression of defending hosts depend on the ecological success of the intruding social parasite.</title>
        <authorList>
            <person name="Kaur R."/>
            <person name="Stoldt M."/>
            <person name="Jongepier E."/>
            <person name="Feldmeyer B."/>
            <person name="Menzel F."/>
            <person name="Bornberg-Bauer E."/>
            <person name="Foitzik S."/>
        </authorList>
    </citation>
    <scope>NUCLEOTIDE SEQUENCE [LARGE SCALE GENOMIC DNA]</scope>
    <source>
        <tissue evidence="2">Whole body</tissue>
    </source>
</reference>
<dbReference type="Proteomes" id="UP000310200">
    <property type="component" value="Unassembled WGS sequence"/>
</dbReference>
<comment type="caution">
    <text evidence="2">The sequence shown here is derived from an EMBL/GenBank/DDBJ whole genome shotgun (WGS) entry which is preliminary data.</text>
</comment>
<protein>
    <submittedName>
        <fullName evidence="2">Uncharacterized protein</fullName>
    </submittedName>
</protein>
<proteinExistence type="predicted"/>
<evidence type="ECO:0000313" key="3">
    <source>
        <dbReference type="Proteomes" id="UP000310200"/>
    </source>
</evidence>
<accession>A0A4S2KHY6</accession>